<dbReference type="NCBIfam" id="NF010738">
    <property type="entry name" value="PRK14140.1"/>
    <property type="match status" value="1"/>
</dbReference>
<evidence type="ECO:0000256" key="12">
    <source>
        <dbReference type="RuleBase" id="RU004478"/>
    </source>
</evidence>
<dbReference type="FunFam" id="2.30.22.10:FF:000001">
    <property type="entry name" value="Protein GrpE"/>
    <property type="match status" value="1"/>
</dbReference>
<dbReference type="PRINTS" id="PR00773">
    <property type="entry name" value="GRPEPROTEIN"/>
</dbReference>
<dbReference type="CDD" id="cd00446">
    <property type="entry name" value="GrpE"/>
    <property type="match status" value="1"/>
</dbReference>
<feature type="region of interest" description="Disordered" evidence="14">
    <location>
        <begin position="173"/>
        <end position="211"/>
    </location>
</feature>
<dbReference type="PANTHER" id="PTHR21237:SF23">
    <property type="entry name" value="GRPE PROTEIN HOMOLOG, MITOCHONDRIAL"/>
    <property type="match status" value="1"/>
</dbReference>
<evidence type="ECO:0000256" key="5">
    <source>
        <dbReference type="ARBA" id="ARBA00023016"/>
    </source>
</evidence>
<keyword evidence="6 10" id="KW-0143">Chaperone</keyword>
<dbReference type="Proteomes" id="UP000001868">
    <property type="component" value="Chromosome"/>
</dbReference>
<evidence type="ECO:0000256" key="6">
    <source>
        <dbReference type="ARBA" id="ARBA00023186"/>
    </source>
</evidence>
<evidence type="ECO:0000256" key="11">
    <source>
        <dbReference type="RuleBase" id="RU000639"/>
    </source>
</evidence>
<dbReference type="EMBL" id="CP000747">
    <property type="protein sequence ID" value="ACG79878.1"/>
    <property type="molecule type" value="Genomic_DNA"/>
</dbReference>
<dbReference type="GO" id="GO:0000774">
    <property type="term" value="F:adenyl-nucleotide exchange factor activity"/>
    <property type="evidence" value="ECO:0007669"/>
    <property type="project" value="InterPro"/>
</dbReference>
<evidence type="ECO:0000256" key="7">
    <source>
        <dbReference type="ARBA" id="ARBA00053401"/>
    </source>
</evidence>
<evidence type="ECO:0000256" key="9">
    <source>
        <dbReference type="ARBA" id="ARBA00076414"/>
    </source>
</evidence>
<comment type="function">
    <text evidence="7 10 11">Participates actively in the response to hyperosmotic and heat shock by preventing the aggregation of stress-denatured proteins, in association with DnaK and GrpE. It is the nucleotide exchange factor for DnaK and may function as a thermosensor. Unfolded proteins bind initially to DnaJ; upon interaction with the DnaJ-bound protein, DnaK hydrolyzes its bound ATP, resulting in the formation of a stable complex. GrpE releases ADP from DnaK; ATP binding to DnaK triggers the release of the substrate protein, thus completing the reaction cycle. Several rounds of ATP-dependent interactions between DnaJ, DnaK and GrpE are required for fully efficient folding.</text>
</comment>
<keyword evidence="16" id="KW-1185">Reference proteome</keyword>
<dbReference type="Pfam" id="PF01025">
    <property type="entry name" value="GrpE"/>
    <property type="match status" value="1"/>
</dbReference>
<comment type="subcellular location">
    <subcellularLocation>
        <location evidence="1 10">Cytoplasm</location>
    </subcellularLocation>
</comment>
<evidence type="ECO:0000256" key="13">
    <source>
        <dbReference type="SAM" id="Coils"/>
    </source>
</evidence>
<comment type="subunit">
    <text evidence="3 10">Homodimer.</text>
</comment>
<keyword evidence="5 10" id="KW-0346">Stress response</keyword>
<dbReference type="OrthoDB" id="9789811at2"/>
<sequence>MSEENTPPEGGDEAFDFGGEDVAALKAEIQALKDQVLRYAAEAENTKRRAEREANDARAYAIQKFARDLLGVADNLDRAMTAAPADHADTAVKNFVVGVEMTAKELLGAFERNGLKKIDPPKGEKFDPHKHQAMMEQPGSDVAPGGVIQVLQPGYELLGRLVRPAMVVVAAKAAGAASDGGGQRDAQGNPYASGEEDGSGGSSGGSVDTRA</sequence>
<dbReference type="SUPFAM" id="SSF51064">
    <property type="entry name" value="Head domain of nucleotide exchange factor GrpE"/>
    <property type="match status" value="1"/>
</dbReference>
<organism evidence="15 16">
    <name type="scientific">Phenylobacterium zucineum (strain HLK1)</name>
    <dbReference type="NCBI Taxonomy" id="450851"/>
    <lineage>
        <taxon>Bacteria</taxon>
        <taxon>Pseudomonadati</taxon>
        <taxon>Pseudomonadota</taxon>
        <taxon>Alphaproteobacteria</taxon>
        <taxon>Caulobacterales</taxon>
        <taxon>Caulobacteraceae</taxon>
        <taxon>Phenylobacterium</taxon>
    </lineage>
</organism>
<gene>
    <name evidence="10 15" type="primary">grpE</name>
    <name evidence="15" type="ordered locus">PHZ_c3469</name>
</gene>
<name>B4RC85_PHEZH</name>
<dbReference type="GO" id="GO:0051082">
    <property type="term" value="F:unfolded protein binding"/>
    <property type="evidence" value="ECO:0007669"/>
    <property type="project" value="TreeGrafter"/>
</dbReference>
<dbReference type="GO" id="GO:0006457">
    <property type="term" value="P:protein folding"/>
    <property type="evidence" value="ECO:0007669"/>
    <property type="project" value="InterPro"/>
</dbReference>
<dbReference type="eggNOG" id="COG0576">
    <property type="taxonomic scope" value="Bacteria"/>
</dbReference>
<evidence type="ECO:0000313" key="16">
    <source>
        <dbReference type="Proteomes" id="UP000001868"/>
    </source>
</evidence>
<evidence type="ECO:0000256" key="4">
    <source>
        <dbReference type="ARBA" id="ARBA00022490"/>
    </source>
</evidence>
<dbReference type="Gene3D" id="3.90.20.20">
    <property type="match status" value="1"/>
</dbReference>
<keyword evidence="13" id="KW-0175">Coiled coil</keyword>
<dbReference type="NCBIfam" id="NF010748">
    <property type="entry name" value="PRK14150.1"/>
    <property type="match status" value="1"/>
</dbReference>
<dbReference type="HOGENOM" id="CLU_057217_6_2_5"/>
<dbReference type="GO" id="GO:0005737">
    <property type="term" value="C:cytoplasm"/>
    <property type="evidence" value="ECO:0007669"/>
    <property type="project" value="UniProtKB-SubCell"/>
</dbReference>
<dbReference type="NCBIfam" id="NF010752">
    <property type="entry name" value="PRK14155.1"/>
    <property type="match status" value="1"/>
</dbReference>
<dbReference type="KEGG" id="pzu:PHZ_c3469"/>
<dbReference type="SUPFAM" id="SSF58014">
    <property type="entry name" value="Coiled-coil domain of nucleotide exchange factor GrpE"/>
    <property type="match status" value="1"/>
</dbReference>
<keyword evidence="4 10" id="KW-0963">Cytoplasm</keyword>
<protein>
    <recommendedName>
        <fullName evidence="8 10">Protein GrpE</fullName>
    </recommendedName>
    <alternativeName>
        <fullName evidence="9 10">HSP-70 cofactor</fullName>
    </alternativeName>
</protein>
<dbReference type="RefSeq" id="WP_012524016.1">
    <property type="nucleotide sequence ID" value="NC_011144.1"/>
</dbReference>
<dbReference type="InterPro" id="IPR013805">
    <property type="entry name" value="GrpE_CC"/>
</dbReference>
<evidence type="ECO:0000256" key="8">
    <source>
        <dbReference type="ARBA" id="ARBA00072274"/>
    </source>
</evidence>
<feature type="coiled-coil region" evidence="13">
    <location>
        <begin position="22"/>
        <end position="60"/>
    </location>
</feature>
<dbReference type="STRING" id="450851.PHZ_c3469"/>
<evidence type="ECO:0000256" key="1">
    <source>
        <dbReference type="ARBA" id="ARBA00004496"/>
    </source>
</evidence>
<evidence type="ECO:0000256" key="2">
    <source>
        <dbReference type="ARBA" id="ARBA00009054"/>
    </source>
</evidence>
<dbReference type="GO" id="GO:0051087">
    <property type="term" value="F:protein-folding chaperone binding"/>
    <property type="evidence" value="ECO:0007669"/>
    <property type="project" value="InterPro"/>
</dbReference>
<proteinExistence type="inferred from homology"/>
<dbReference type="AlphaFoldDB" id="B4RC85"/>
<dbReference type="InterPro" id="IPR000740">
    <property type="entry name" value="GrpE"/>
</dbReference>
<evidence type="ECO:0000313" key="15">
    <source>
        <dbReference type="EMBL" id="ACG79878.1"/>
    </source>
</evidence>
<dbReference type="GO" id="GO:0042803">
    <property type="term" value="F:protein homodimerization activity"/>
    <property type="evidence" value="ECO:0007669"/>
    <property type="project" value="InterPro"/>
</dbReference>
<evidence type="ECO:0000256" key="3">
    <source>
        <dbReference type="ARBA" id="ARBA00011738"/>
    </source>
</evidence>
<evidence type="ECO:0000256" key="14">
    <source>
        <dbReference type="SAM" id="MobiDB-lite"/>
    </source>
</evidence>
<dbReference type="Gene3D" id="2.30.22.10">
    <property type="entry name" value="Head domain of nucleotide exchange factor GrpE"/>
    <property type="match status" value="1"/>
</dbReference>
<dbReference type="PROSITE" id="PS01071">
    <property type="entry name" value="GRPE"/>
    <property type="match status" value="1"/>
</dbReference>
<comment type="similarity">
    <text evidence="2 10 12">Belongs to the GrpE family.</text>
</comment>
<evidence type="ECO:0000256" key="10">
    <source>
        <dbReference type="HAMAP-Rule" id="MF_01151"/>
    </source>
</evidence>
<accession>B4RC85</accession>
<dbReference type="InterPro" id="IPR009012">
    <property type="entry name" value="GrpE_head"/>
</dbReference>
<dbReference type="HAMAP" id="MF_01151">
    <property type="entry name" value="GrpE"/>
    <property type="match status" value="1"/>
</dbReference>
<dbReference type="PANTHER" id="PTHR21237">
    <property type="entry name" value="GRPE PROTEIN"/>
    <property type="match status" value="1"/>
</dbReference>
<reference evidence="15 16" key="1">
    <citation type="journal article" date="2008" name="BMC Genomics">
        <title>Complete genome of Phenylobacterium zucineum - a novel facultative intracellular bacterium isolated from human erythroleukemia cell line K562.</title>
        <authorList>
            <person name="Luo Y."/>
            <person name="Xu X."/>
            <person name="Ding Z."/>
            <person name="Liu Z."/>
            <person name="Zhang B."/>
            <person name="Yan Z."/>
            <person name="Sun J."/>
            <person name="Hu S."/>
            <person name="Hu X."/>
        </authorList>
    </citation>
    <scope>NUCLEOTIDE SEQUENCE [LARGE SCALE GENOMIC DNA]</scope>
    <source>
        <strain evidence="15 16">HLK1</strain>
    </source>
</reference>